<name>A0ABN1MLV0_9FLAO</name>
<reference evidence="2 3" key="1">
    <citation type="journal article" date="2019" name="Int. J. Syst. Evol. Microbiol.">
        <title>The Global Catalogue of Microorganisms (GCM) 10K type strain sequencing project: providing services to taxonomists for standard genome sequencing and annotation.</title>
        <authorList>
            <consortium name="The Broad Institute Genomics Platform"/>
            <consortium name="The Broad Institute Genome Sequencing Center for Infectious Disease"/>
            <person name="Wu L."/>
            <person name="Ma J."/>
        </authorList>
    </citation>
    <scope>NUCLEOTIDE SEQUENCE [LARGE SCALE GENOMIC DNA]</scope>
    <source>
        <strain evidence="2 3">JCM 16083</strain>
    </source>
</reference>
<dbReference type="NCBIfam" id="TIGR00847">
    <property type="entry name" value="ccoS"/>
    <property type="match status" value="1"/>
</dbReference>
<dbReference type="Pfam" id="PF03597">
    <property type="entry name" value="FixS"/>
    <property type="match status" value="1"/>
</dbReference>
<dbReference type="PANTHER" id="PTHR41532:SF1">
    <property type="entry name" value="FIXS PROTEIN"/>
    <property type="match status" value="1"/>
</dbReference>
<proteinExistence type="predicted"/>
<organism evidence="2 3">
    <name type="scientific">Wandonia haliotis</name>
    <dbReference type="NCBI Taxonomy" id="574963"/>
    <lineage>
        <taxon>Bacteria</taxon>
        <taxon>Pseudomonadati</taxon>
        <taxon>Bacteroidota</taxon>
        <taxon>Flavobacteriia</taxon>
        <taxon>Flavobacteriales</taxon>
        <taxon>Crocinitomicaceae</taxon>
        <taxon>Wandonia</taxon>
    </lineage>
</organism>
<gene>
    <name evidence="2" type="ORF">GCM10009118_03130</name>
</gene>
<keyword evidence="1" id="KW-0472">Membrane</keyword>
<accession>A0ABN1MLV0</accession>
<dbReference type="PANTHER" id="PTHR41532">
    <property type="entry name" value="FIXS PROTEIN"/>
    <property type="match status" value="1"/>
</dbReference>
<dbReference type="EMBL" id="BAAAFH010000003">
    <property type="protein sequence ID" value="GAA0873905.1"/>
    <property type="molecule type" value="Genomic_DNA"/>
</dbReference>
<dbReference type="Proteomes" id="UP001501126">
    <property type="component" value="Unassembled WGS sequence"/>
</dbReference>
<evidence type="ECO:0000256" key="1">
    <source>
        <dbReference type="SAM" id="Phobius"/>
    </source>
</evidence>
<keyword evidence="1" id="KW-0812">Transmembrane</keyword>
<keyword evidence="3" id="KW-1185">Reference proteome</keyword>
<sequence>MKELTLPIDMGIIYMMIAVSLLLAIVFLVSFIWATKDGQFDDDYAPAVRILFDEETKQEKDKKQIDGNPEV</sequence>
<evidence type="ECO:0000313" key="3">
    <source>
        <dbReference type="Proteomes" id="UP001501126"/>
    </source>
</evidence>
<protein>
    <recommendedName>
        <fullName evidence="4">Cbb3-type cytochrome oxidase assembly protein CcoS</fullName>
    </recommendedName>
</protein>
<keyword evidence="1" id="KW-1133">Transmembrane helix</keyword>
<feature type="transmembrane region" description="Helical" evidence="1">
    <location>
        <begin position="12"/>
        <end position="34"/>
    </location>
</feature>
<evidence type="ECO:0000313" key="2">
    <source>
        <dbReference type="EMBL" id="GAA0873905.1"/>
    </source>
</evidence>
<comment type="caution">
    <text evidence="2">The sequence shown here is derived from an EMBL/GenBank/DDBJ whole genome shotgun (WGS) entry which is preliminary data.</text>
</comment>
<evidence type="ECO:0008006" key="4">
    <source>
        <dbReference type="Google" id="ProtNLM"/>
    </source>
</evidence>
<dbReference type="InterPro" id="IPR004714">
    <property type="entry name" value="Cyt_oxidase_maturation_cbb3"/>
</dbReference>